<reference evidence="2 3" key="1">
    <citation type="submission" date="2022-09" db="EMBL/GenBank/DDBJ databases">
        <authorList>
            <person name="Palmer J.M."/>
        </authorList>
    </citation>
    <scope>NUCLEOTIDE SEQUENCE [LARGE SCALE GENOMIC DNA]</scope>
    <source>
        <strain evidence="2 3">DSM 7382</strain>
    </source>
</reference>
<evidence type="ECO:0000313" key="3">
    <source>
        <dbReference type="Proteomes" id="UP001385951"/>
    </source>
</evidence>
<proteinExistence type="predicted"/>
<comment type="caution">
    <text evidence="2">The sequence shown here is derived from an EMBL/GenBank/DDBJ whole genome shotgun (WGS) entry which is preliminary data.</text>
</comment>
<organism evidence="2 3">
    <name type="scientific">Cerrena zonata</name>
    <dbReference type="NCBI Taxonomy" id="2478898"/>
    <lineage>
        <taxon>Eukaryota</taxon>
        <taxon>Fungi</taxon>
        <taxon>Dikarya</taxon>
        <taxon>Basidiomycota</taxon>
        <taxon>Agaricomycotina</taxon>
        <taxon>Agaricomycetes</taxon>
        <taxon>Polyporales</taxon>
        <taxon>Cerrenaceae</taxon>
        <taxon>Cerrena</taxon>
    </lineage>
</organism>
<dbReference type="AlphaFoldDB" id="A0AAW0GUB1"/>
<keyword evidence="3" id="KW-1185">Reference proteome</keyword>
<feature type="region of interest" description="Disordered" evidence="1">
    <location>
        <begin position="82"/>
        <end position="107"/>
    </location>
</feature>
<protein>
    <submittedName>
        <fullName evidence="2">Uncharacterized protein</fullName>
    </submittedName>
</protein>
<evidence type="ECO:0000313" key="2">
    <source>
        <dbReference type="EMBL" id="KAK7693582.1"/>
    </source>
</evidence>
<dbReference type="Proteomes" id="UP001385951">
    <property type="component" value="Unassembled WGS sequence"/>
</dbReference>
<accession>A0AAW0GUB1</accession>
<feature type="compositionally biased region" description="Polar residues" evidence="1">
    <location>
        <begin position="46"/>
        <end position="55"/>
    </location>
</feature>
<sequence length="180" mass="19962">MAPPASAPPSARPVLGINTFREEAQGLLLSHPMTWLDEKLFGWNSGSNSGDTSRVGTPDGSEEEPDYDQFLLSLEGKTPAVSRVGSYADLQRSRRSSGTGRSSKTSPVMTYRDMDVTGTELHNDDGLHMRATPRNRRHTLSDRVPVERIAQLGRRESFEEGAAELNKEIFLRKSEHGHQE</sequence>
<dbReference type="EMBL" id="JASBNA010000003">
    <property type="protein sequence ID" value="KAK7693582.1"/>
    <property type="molecule type" value="Genomic_DNA"/>
</dbReference>
<feature type="compositionally biased region" description="Low complexity" evidence="1">
    <location>
        <begin position="96"/>
        <end position="106"/>
    </location>
</feature>
<name>A0AAW0GUB1_9APHY</name>
<feature type="region of interest" description="Disordered" evidence="1">
    <location>
        <begin position="46"/>
        <end position="69"/>
    </location>
</feature>
<evidence type="ECO:0000256" key="1">
    <source>
        <dbReference type="SAM" id="MobiDB-lite"/>
    </source>
</evidence>
<gene>
    <name evidence="2" type="ORF">QCA50_003151</name>
</gene>